<evidence type="ECO:0000256" key="2">
    <source>
        <dbReference type="ARBA" id="ARBA00022112"/>
    </source>
</evidence>
<evidence type="ECO:0000313" key="5">
    <source>
        <dbReference type="EMBL" id="BBW96323.1"/>
    </source>
</evidence>
<dbReference type="Pfam" id="PF01784">
    <property type="entry name" value="DUF34_NIF3"/>
    <property type="match status" value="1"/>
</dbReference>
<sequence length="264" mass="29808">MTVTVQTVIERLTAGAERLSSTVDTLKYGDPGTEVRGIAVSFMPTYRVIEQAVRMGANLLITHEGLFYSHVDHDETVKNDPVYQEKVRLVRESGIAIYRFHDYWHRYQPDGIVDGLVRALGWESYVSKYEPTAAILTIPRMSATEMVSKIKERLGISFIRVAGDISALCTRVALLTGYRGHGSLAIPLFEKEKLDAIIYGEGPEWETPEYVRDAVQQGRQNVLVVLGHAESEEPGMRYLAEKLRAMFPAIPVYFISEKPLFHFL</sequence>
<feature type="binding site" evidence="4">
    <location>
        <position position="63"/>
    </location>
    <ligand>
        <name>a divalent metal cation</name>
        <dbReference type="ChEBI" id="CHEBI:60240"/>
        <label>1</label>
    </ligand>
</feature>
<dbReference type="EMBL" id="AP022557">
    <property type="protein sequence ID" value="BBW96323.1"/>
    <property type="molecule type" value="Genomic_DNA"/>
</dbReference>
<evidence type="ECO:0000256" key="3">
    <source>
        <dbReference type="ARBA" id="ARBA00022723"/>
    </source>
</evidence>
<proteinExistence type="inferred from homology"/>
<protein>
    <recommendedName>
        <fullName evidence="2">GTP cyclohydrolase 1 type 2 homolog</fullName>
    </recommendedName>
</protein>
<dbReference type="Proteomes" id="UP000501421">
    <property type="component" value="Chromosome"/>
</dbReference>
<feature type="binding site" evidence="4">
    <location>
        <position position="228"/>
    </location>
    <ligand>
        <name>a divalent metal cation</name>
        <dbReference type="ChEBI" id="CHEBI:60240"/>
        <label>1</label>
    </ligand>
</feature>
<dbReference type="GO" id="GO:0005737">
    <property type="term" value="C:cytoplasm"/>
    <property type="evidence" value="ECO:0007669"/>
    <property type="project" value="TreeGrafter"/>
</dbReference>
<dbReference type="InterPro" id="IPR036069">
    <property type="entry name" value="DUF34/NIF3_sf"/>
</dbReference>
<gene>
    <name evidence="5" type="ORF">GsuE55_11560</name>
</gene>
<evidence type="ECO:0000256" key="1">
    <source>
        <dbReference type="ARBA" id="ARBA00006964"/>
    </source>
</evidence>
<keyword evidence="6" id="KW-1185">Reference proteome</keyword>
<evidence type="ECO:0000256" key="4">
    <source>
        <dbReference type="PIRSR" id="PIRSR602678-1"/>
    </source>
</evidence>
<accession>A0A679FKH0</accession>
<dbReference type="AlphaFoldDB" id="A0A679FKH0"/>
<organism evidence="5 6">
    <name type="scientific">Geobacillus subterraneus</name>
    <dbReference type="NCBI Taxonomy" id="129338"/>
    <lineage>
        <taxon>Bacteria</taxon>
        <taxon>Bacillati</taxon>
        <taxon>Bacillota</taxon>
        <taxon>Bacilli</taxon>
        <taxon>Bacillales</taxon>
        <taxon>Anoxybacillaceae</taxon>
        <taxon>Geobacillus</taxon>
    </lineage>
</organism>
<feature type="binding site" evidence="4">
    <location>
        <position position="232"/>
    </location>
    <ligand>
        <name>a divalent metal cation</name>
        <dbReference type="ChEBI" id="CHEBI:60240"/>
        <label>1</label>
    </ligand>
</feature>
<dbReference type="PANTHER" id="PTHR13799:SF14">
    <property type="entry name" value="GTP CYCLOHYDROLASE 1 TYPE 2 HOMOLOG"/>
    <property type="match status" value="1"/>
</dbReference>
<keyword evidence="3 4" id="KW-0479">Metal-binding</keyword>
<dbReference type="InterPro" id="IPR002678">
    <property type="entry name" value="DUF34/NIF3"/>
</dbReference>
<dbReference type="SUPFAM" id="SSF102705">
    <property type="entry name" value="NIF3 (NGG1p interacting factor 3)-like"/>
    <property type="match status" value="1"/>
</dbReference>
<dbReference type="Gene3D" id="3.40.1390.30">
    <property type="entry name" value="NIF3 (NGG1p interacting factor 3)-like"/>
    <property type="match status" value="2"/>
</dbReference>
<reference evidence="6" key="1">
    <citation type="journal article" date="2020" name="Microbiol. Resour. Announc.">
        <title>Complete Genome Sequence of Geobacillus sp. Strain E55-1, Isolated from Mine Geyser in Japan.</title>
        <authorList>
            <person name="Miyazaki K."/>
            <person name="Hase E."/>
            <person name="Tokito N."/>
        </authorList>
    </citation>
    <scope>NUCLEOTIDE SEQUENCE [LARGE SCALE GENOMIC DNA]</scope>
    <source>
        <strain evidence="6">E55-1</strain>
    </source>
</reference>
<name>A0A679FKH0_9BACL</name>
<dbReference type="PANTHER" id="PTHR13799">
    <property type="entry name" value="NGG1 INTERACTING FACTOR 3"/>
    <property type="match status" value="1"/>
</dbReference>
<dbReference type="RefSeq" id="WP_033025498.1">
    <property type="nucleotide sequence ID" value="NZ_AP022557.1"/>
</dbReference>
<comment type="similarity">
    <text evidence="1">Belongs to the GTP cyclohydrolase I type 2/NIF3 family.</text>
</comment>
<evidence type="ECO:0000313" key="6">
    <source>
        <dbReference type="Proteomes" id="UP000501421"/>
    </source>
</evidence>
<dbReference type="GO" id="GO:0046872">
    <property type="term" value="F:metal ion binding"/>
    <property type="evidence" value="ECO:0007669"/>
    <property type="project" value="UniProtKB-KW"/>
</dbReference>